<dbReference type="Proteomes" id="UP000054564">
    <property type="component" value="Unassembled WGS sequence"/>
</dbReference>
<dbReference type="OrthoDB" id="2513067at2759"/>
<sequence length="395" mass="45492">MASSKIDFNTRIAPVLEALRALHHKYHTRSMERDPDVGKEQGVLTQDEVHLKRDLFESLRSSLLPSIKPHLSALLTALDLPRDAIQYPNPDIESILDILANLDQTVENAVQYINTAPLKPFGRKDPHDHHLGQCKTFRCFNLKTDISRLAIDIRGLFWTYIKLIESWNLPWDPTEDTTFRPPTPREQTLDCLQSIDRTIRRSQASDFAHLQAEWRAVGESFDYSLVKLANITVRHRKNSSVLREHVLEQSRLALPVNKLLRTLFHKISNTTTKNLAFTLDTELNSTTLDRLDTDPGVILHQCQVYAKNLEESHRANSMTDSSWSLRYRKDCLSKTVEPTVSLLELYIIPLSSGIDHPSLESDFKAWLFEWQGLWRTAYSRLLNAIRRAEEEGLYS</sequence>
<organism evidence="1 2">
    <name type="scientific">Puccinia striiformis f. sp. tritici PST-78</name>
    <dbReference type="NCBI Taxonomy" id="1165861"/>
    <lineage>
        <taxon>Eukaryota</taxon>
        <taxon>Fungi</taxon>
        <taxon>Dikarya</taxon>
        <taxon>Basidiomycota</taxon>
        <taxon>Pucciniomycotina</taxon>
        <taxon>Pucciniomycetes</taxon>
        <taxon>Pucciniales</taxon>
        <taxon>Pucciniaceae</taxon>
        <taxon>Puccinia</taxon>
    </lineage>
</organism>
<name>A0A0L0UPV9_9BASI</name>
<keyword evidence="2" id="KW-1185">Reference proteome</keyword>
<proteinExistence type="predicted"/>
<evidence type="ECO:0000313" key="2">
    <source>
        <dbReference type="Proteomes" id="UP000054564"/>
    </source>
</evidence>
<dbReference type="AlphaFoldDB" id="A0A0L0UPV9"/>
<reference evidence="2" key="1">
    <citation type="submission" date="2014-03" db="EMBL/GenBank/DDBJ databases">
        <title>The Genome Sequence of Puccinia striiformis f. sp. tritici PST-78.</title>
        <authorList>
            <consortium name="The Broad Institute Genome Sequencing Platform"/>
            <person name="Cuomo C."/>
            <person name="Hulbert S."/>
            <person name="Chen X."/>
            <person name="Walker B."/>
            <person name="Young S.K."/>
            <person name="Zeng Q."/>
            <person name="Gargeya S."/>
            <person name="Fitzgerald M."/>
            <person name="Haas B."/>
            <person name="Abouelleil A."/>
            <person name="Alvarado L."/>
            <person name="Arachchi H.M."/>
            <person name="Berlin A.M."/>
            <person name="Chapman S.B."/>
            <person name="Goldberg J."/>
            <person name="Griggs A."/>
            <person name="Gujja S."/>
            <person name="Hansen M."/>
            <person name="Howarth C."/>
            <person name="Imamovic A."/>
            <person name="Larimer J."/>
            <person name="McCowan C."/>
            <person name="Montmayeur A."/>
            <person name="Murphy C."/>
            <person name="Neiman D."/>
            <person name="Pearson M."/>
            <person name="Priest M."/>
            <person name="Roberts A."/>
            <person name="Saif S."/>
            <person name="Shea T."/>
            <person name="Sisk P."/>
            <person name="Sykes S."/>
            <person name="Wortman J."/>
            <person name="Nusbaum C."/>
            <person name="Birren B."/>
        </authorList>
    </citation>
    <scope>NUCLEOTIDE SEQUENCE [LARGE SCALE GENOMIC DNA]</scope>
    <source>
        <strain evidence="2">race PST-78</strain>
    </source>
</reference>
<dbReference type="PANTHER" id="PTHR33069">
    <property type="entry name" value="CHROMOSOME 7, WHOLE GENOME SHOTGUN SEQUENCE-RELATED"/>
    <property type="match status" value="1"/>
</dbReference>
<dbReference type="EMBL" id="AJIL01000548">
    <property type="protein sequence ID" value="KNE89058.1"/>
    <property type="molecule type" value="Genomic_DNA"/>
</dbReference>
<accession>A0A0L0UPV9</accession>
<dbReference type="PANTHER" id="PTHR33069:SF3">
    <property type="entry name" value="DYNEIN HEAVY CHAIN TAIL DOMAIN-CONTAINING PROTEIN"/>
    <property type="match status" value="1"/>
</dbReference>
<evidence type="ECO:0000313" key="1">
    <source>
        <dbReference type="EMBL" id="KNE89058.1"/>
    </source>
</evidence>
<protein>
    <submittedName>
        <fullName evidence="1">Uncharacterized protein</fullName>
    </submittedName>
</protein>
<gene>
    <name evidence="1" type="ORF">PSTG_17483</name>
</gene>
<comment type="caution">
    <text evidence="1">The sequence shown here is derived from an EMBL/GenBank/DDBJ whole genome shotgun (WGS) entry which is preliminary data.</text>
</comment>